<feature type="active site" evidence="9 10">
    <location>
        <position position="152"/>
    </location>
</feature>
<dbReference type="EC" id="4.1.1.31" evidence="3 9"/>
<dbReference type="GO" id="GO:0006099">
    <property type="term" value="P:tricarboxylic acid cycle"/>
    <property type="evidence" value="ECO:0007669"/>
    <property type="project" value="InterPro"/>
</dbReference>
<keyword evidence="5 9" id="KW-0460">Magnesium</keyword>
<comment type="similarity">
    <text evidence="2 9">Belongs to the PEPCase type 1 family.</text>
</comment>
<evidence type="ECO:0000313" key="11">
    <source>
        <dbReference type="EMBL" id="MCS5727514.1"/>
    </source>
</evidence>
<comment type="function">
    <text evidence="1 9">Forms oxaloacetate, a four-carbon dicarboxylic acid source for the tricarboxylic acid cycle.</text>
</comment>
<organism evidence="11 12">
    <name type="scientific">Herbiconiux oxytropis</name>
    <dbReference type="NCBI Taxonomy" id="2970915"/>
    <lineage>
        <taxon>Bacteria</taxon>
        <taxon>Bacillati</taxon>
        <taxon>Actinomycetota</taxon>
        <taxon>Actinomycetes</taxon>
        <taxon>Micrococcales</taxon>
        <taxon>Microbacteriaceae</taxon>
        <taxon>Herbiconiux</taxon>
    </lineage>
</organism>
<evidence type="ECO:0000256" key="7">
    <source>
        <dbReference type="ARBA" id="ARBA00023300"/>
    </source>
</evidence>
<dbReference type="Proteomes" id="UP001165587">
    <property type="component" value="Unassembled WGS sequence"/>
</dbReference>
<evidence type="ECO:0000256" key="8">
    <source>
        <dbReference type="ARBA" id="ARBA00048995"/>
    </source>
</evidence>
<evidence type="ECO:0000256" key="3">
    <source>
        <dbReference type="ARBA" id="ARBA00012305"/>
    </source>
</evidence>
<evidence type="ECO:0000256" key="1">
    <source>
        <dbReference type="ARBA" id="ARBA00003670"/>
    </source>
</evidence>
<dbReference type="SUPFAM" id="SSF51621">
    <property type="entry name" value="Phosphoenolpyruvate/pyruvate domain"/>
    <property type="match status" value="1"/>
</dbReference>
<proteinExistence type="inferred from homology"/>
<evidence type="ECO:0000256" key="5">
    <source>
        <dbReference type="ARBA" id="ARBA00022842"/>
    </source>
</evidence>
<dbReference type="AlphaFoldDB" id="A0AA41XJ24"/>
<dbReference type="PROSITE" id="PS00781">
    <property type="entry name" value="PEPCASE_1"/>
    <property type="match status" value="1"/>
</dbReference>
<protein>
    <recommendedName>
        <fullName evidence="4 9">Phosphoenolpyruvate carboxylase</fullName>
        <shortName evidence="9">PEPC</shortName>
        <shortName evidence="9">PEPCase</shortName>
        <ecNumber evidence="3 9">4.1.1.31</ecNumber>
    </recommendedName>
</protein>
<accession>A0AA41XJ24</accession>
<sequence length="884" mass="96526">MSGDSRHRVSVEVDEALRSDVRLLGGLLGRVLVEAGGDGLLHDVERLRALVIHAYERDSDASIEDAEALVESFSHERAEQIARAFTCYFHLSNLAEEHHRVRVLRARAAAGPDAERPDSLPAALERLVSEVGQEETAARLKALRFHPVLTAHPTEARRRAVASAIRRVSELLAERDQAVAGSISALESERRLLEEIDGLWRTSPLRTTRPTPLDEVRTAMSIFDQTLFQTVPRVYRLLDDWLLAQDAGRAPVEAPAFLRLGSWIGADRDGNPFVTAEVTRAAAGIASQHVLLGLEHVAERIGRTLTLDGTDTPADEALTALAARQEELAPHVTSQIGTRAPNEPHRRVLLVIAARIAATRAAESDAAIPLAYARPAELLEDLRIVQASLRAGGAARSAHGELQSLIWQVETFGFHLAELEVRQHSKVHRQALEEIRAGGELSEMTEEVLEVYRTIKHLQERFGLAAARRYIVSFTQSSADLQTVYALAEAALGSAQAAPVLDAVPLFETFDDLQAAPRILSEMIELPEVRARLAETGRKLEVMLGYSDSSKDVGPVSATLALYEAQSRIARWAEENDIELTLFHGRGGALGRGGGPANEAVLAQPPGSVEGRFKLTEQGEVIFAQYGDKTIAARHIEQMAAATLLASSPSNEEANLRASDDFAGVAATMDEASRARFFELVKADGFAPWFAQVTPMEEVGLLALGSRPARRGLSVESLEDLRAIPWVFAWTQARINLTGWFGLGSALAAVGDQELLRDAYSRWPLFQAMIDNVEMSLAKTDPRIAERYLALGDRADLTALVQEEMELTREWVQRTSGHAEILDGRPVLQRAVRLRSPYVDALSLLQLRALRAVRASASTDPNDAPHRLLLLAVNGVAAGLQNTG</sequence>
<dbReference type="Gene3D" id="1.20.1440.90">
    <property type="entry name" value="Phosphoenolpyruvate/pyruvate domain"/>
    <property type="match status" value="1"/>
</dbReference>
<dbReference type="EMBL" id="JANLCK010000011">
    <property type="protein sequence ID" value="MCS5727514.1"/>
    <property type="molecule type" value="Genomic_DNA"/>
</dbReference>
<feature type="active site" evidence="9">
    <location>
        <position position="551"/>
    </location>
</feature>
<keyword evidence="7 9" id="KW-0120">Carbon dioxide fixation</keyword>
<comment type="cofactor">
    <cofactor evidence="9">
        <name>Mg(2+)</name>
        <dbReference type="ChEBI" id="CHEBI:18420"/>
    </cofactor>
</comment>
<reference evidence="11" key="1">
    <citation type="submission" date="2022-08" db="EMBL/GenBank/DDBJ databases">
        <authorList>
            <person name="Deng Y."/>
            <person name="Han X.-F."/>
            <person name="Zhang Y.-Q."/>
        </authorList>
    </citation>
    <scope>NUCLEOTIDE SEQUENCE</scope>
    <source>
        <strain evidence="11">CPCC 203407</strain>
    </source>
</reference>
<dbReference type="Pfam" id="PF00311">
    <property type="entry name" value="PEPcase"/>
    <property type="match status" value="2"/>
</dbReference>
<dbReference type="GO" id="GO:0015977">
    <property type="term" value="P:carbon fixation"/>
    <property type="evidence" value="ECO:0007669"/>
    <property type="project" value="UniProtKB-UniRule"/>
</dbReference>
<comment type="caution">
    <text evidence="11">The sequence shown here is derived from an EMBL/GenBank/DDBJ whole genome shotgun (WGS) entry which is preliminary data.</text>
</comment>
<keyword evidence="12" id="KW-1185">Reference proteome</keyword>
<dbReference type="RefSeq" id="WP_259530542.1">
    <property type="nucleotide sequence ID" value="NZ_JANLCK010000011.1"/>
</dbReference>
<dbReference type="InterPro" id="IPR018129">
    <property type="entry name" value="PEP_COase_Lys_AS"/>
</dbReference>
<dbReference type="GO" id="GO:0005829">
    <property type="term" value="C:cytosol"/>
    <property type="evidence" value="ECO:0007669"/>
    <property type="project" value="TreeGrafter"/>
</dbReference>
<dbReference type="InterPro" id="IPR015813">
    <property type="entry name" value="Pyrv/PenolPyrv_kinase-like_dom"/>
</dbReference>
<evidence type="ECO:0000256" key="6">
    <source>
        <dbReference type="ARBA" id="ARBA00023239"/>
    </source>
</evidence>
<evidence type="ECO:0000256" key="10">
    <source>
        <dbReference type="PROSITE-ProRule" id="PRU10111"/>
    </source>
</evidence>
<dbReference type="InterPro" id="IPR022805">
    <property type="entry name" value="PEP_COase_bac/pln-type"/>
</dbReference>
<evidence type="ECO:0000256" key="4">
    <source>
        <dbReference type="ARBA" id="ARBA00022419"/>
    </source>
</evidence>
<gene>
    <name evidence="9" type="primary">ppc</name>
    <name evidence="11" type="ORF">N1028_16590</name>
</gene>
<evidence type="ECO:0000256" key="9">
    <source>
        <dbReference type="HAMAP-Rule" id="MF_00595"/>
    </source>
</evidence>
<comment type="catalytic activity">
    <reaction evidence="8 9">
        <text>oxaloacetate + phosphate = phosphoenolpyruvate + hydrogencarbonate</text>
        <dbReference type="Rhea" id="RHEA:28370"/>
        <dbReference type="ChEBI" id="CHEBI:16452"/>
        <dbReference type="ChEBI" id="CHEBI:17544"/>
        <dbReference type="ChEBI" id="CHEBI:43474"/>
        <dbReference type="ChEBI" id="CHEBI:58702"/>
        <dbReference type="EC" id="4.1.1.31"/>
    </reaction>
</comment>
<evidence type="ECO:0000256" key="2">
    <source>
        <dbReference type="ARBA" id="ARBA00008346"/>
    </source>
</evidence>
<comment type="subunit">
    <text evidence="9">Homotetramer.</text>
</comment>
<evidence type="ECO:0000313" key="12">
    <source>
        <dbReference type="Proteomes" id="UP001165587"/>
    </source>
</evidence>
<dbReference type="InterPro" id="IPR021135">
    <property type="entry name" value="PEP_COase"/>
</dbReference>
<keyword evidence="6 9" id="KW-0456">Lyase</keyword>
<name>A0AA41XJ24_9MICO</name>
<dbReference type="PANTHER" id="PTHR30523:SF6">
    <property type="entry name" value="PHOSPHOENOLPYRUVATE CARBOXYLASE"/>
    <property type="match status" value="1"/>
</dbReference>
<dbReference type="GO" id="GO:0000287">
    <property type="term" value="F:magnesium ion binding"/>
    <property type="evidence" value="ECO:0007669"/>
    <property type="project" value="UniProtKB-UniRule"/>
</dbReference>
<dbReference type="PRINTS" id="PR00150">
    <property type="entry name" value="PEPCARBXLASE"/>
</dbReference>
<dbReference type="GO" id="GO:0006107">
    <property type="term" value="P:oxaloacetate metabolic process"/>
    <property type="evidence" value="ECO:0007669"/>
    <property type="project" value="UniProtKB-UniRule"/>
</dbReference>
<dbReference type="GO" id="GO:0008964">
    <property type="term" value="F:phosphoenolpyruvate carboxylase activity"/>
    <property type="evidence" value="ECO:0007669"/>
    <property type="project" value="UniProtKB-UniRule"/>
</dbReference>
<dbReference type="PANTHER" id="PTHR30523">
    <property type="entry name" value="PHOSPHOENOLPYRUVATE CARBOXYLASE"/>
    <property type="match status" value="1"/>
</dbReference>
<dbReference type="HAMAP" id="MF_00595">
    <property type="entry name" value="PEPcase_type1"/>
    <property type="match status" value="1"/>
</dbReference>